<comment type="similarity">
    <text evidence="7">Belongs to the Orn/Lys/Arg decarboxylase class-II family.</text>
</comment>
<evidence type="ECO:0000259" key="9">
    <source>
        <dbReference type="Pfam" id="PF00278"/>
    </source>
</evidence>
<feature type="active site" description="Proton donor" evidence="6">
    <location>
        <position position="335"/>
    </location>
</feature>
<dbReference type="Pfam" id="PF00278">
    <property type="entry name" value="Orn_DAP_Arg_deC"/>
    <property type="match status" value="1"/>
</dbReference>
<dbReference type="InterPro" id="IPR000183">
    <property type="entry name" value="Orn/DAP/Arg_de-COase"/>
</dbReference>
<evidence type="ECO:0000313" key="12">
    <source>
        <dbReference type="Proteomes" id="UP000309033"/>
    </source>
</evidence>
<dbReference type="InterPro" id="IPR029066">
    <property type="entry name" value="PLP-binding_barrel"/>
</dbReference>
<dbReference type="PROSITE" id="PS00878">
    <property type="entry name" value="ODR_DC_2_1"/>
    <property type="match status" value="1"/>
</dbReference>
<feature type="compositionally biased region" description="Pro residues" evidence="8">
    <location>
        <begin position="410"/>
        <end position="419"/>
    </location>
</feature>
<evidence type="ECO:0000256" key="1">
    <source>
        <dbReference type="ARBA" id="ARBA00001933"/>
    </source>
</evidence>
<evidence type="ECO:0000256" key="5">
    <source>
        <dbReference type="ARBA" id="ARBA00023239"/>
    </source>
</evidence>
<dbReference type="PRINTS" id="PR01179">
    <property type="entry name" value="ODADCRBXLASE"/>
</dbReference>
<keyword evidence="5" id="KW-0456">Lyase</keyword>
<reference evidence="11" key="1">
    <citation type="submission" date="2019-05" db="EMBL/GenBank/DDBJ databases">
        <title>Isolation, diversity and antifungal activity of Actinobacteria from wheat.</title>
        <authorList>
            <person name="Yu B."/>
        </authorList>
    </citation>
    <scope>NUCLEOTIDE SEQUENCE [LARGE SCALE GENOMIC DNA]</scope>
    <source>
        <strain evidence="11">NEAU-HEGS1-5</strain>
    </source>
</reference>
<feature type="region of interest" description="Disordered" evidence="8">
    <location>
        <begin position="410"/>
        <end position="430"/>
    </location>
</feature>
<dbReference type="OrthoDB" id="9802241at2"/>
<organism evidence="11 12">
    <name type="scientific">Microbispora triticiradicis</name>
    <dbReference type="NCBI Taxonomy" id="2200763"/>
    <lineage>
        <taxon>Bacteria</taxon>
        <taxon>Bacillati</taxon>
        <taxon>Actinomycetota</taxon>
        <taxon>Actinomycetes</taxon>
        <taxon>Streptosporangiales</taxon>
        <taxon>Streptosporangiaceae</taxon>
        <taxon>Microbispora</taxon>
    </lineage>
</organism>
<dbReference type="InterPro" id="IPR022644">
    <property type="entry name" value="De-COase2_N"/>
</dbReference>
<sequence>MPISDGFARKLLPVLPDVVAAYGTPFHIYDAQGIIETYRGMVDAFRGEPYRQYFAVKALPNPAVLSLLHREGSGLDCASPIELELAARVGAVGDEVIFTSNNTRLSEYRAALEAGALITFDDRSFLGKADVLPETVAFRASPNGLAAGSSLMGDPTGSKFGVPLDELPDAYREARRRGVTRFGIHGMTCANELDVDRAIRAAVDVVELGAHVAETAGVDIEYVNVAGGLGIPYRPEDKPLSFTAYADAIVAARRRCFPQRAPRILMECGRYVTGPHGVLVTRVVNRCRKGREIVGVDASMSALMRPAMYGAYHHVSLPFARGRERSRFDVVGSLCENMDKFAIDRMLPDPREGDIALVHDTGAHGHAMGFTYNGRLRPAELMMTPGGDVVEIRRAETVDDYLATARWQPEPVPIAPPAGLPNHEHEERSL</sequence>
<name>A0A5R8YVQ4_9ACTN</name>
<accession>A0A5R8YVQ4</accession>
<dbReference type="GO" id="GO:0008836">
    <property type="term" value="F:diaminopimelate decarboxylase activity"/>
    <property type="evidence" value="ECO:0007669"/>
    <property type="project" value="InterPro"/>
</dbReference>
<dbReference type="InterPro" id="IPR022643">
    <property type="entry name" value="De-COase2_C"/>
</dbReference>
<dbReference type="GO" id="GO:0009089">
    <property type="term" value="P:lysine biosynthetic process via diaminopimelate"/>
    <property type="evidence" value="ECO:0007669"/>
    <property type="project" value="InterPro"/>
</dbReference>
<evidence type="ECO:0000256" key="4">
    <source>
        <dbReference type="ARBA" id="ARBA00023154"/>
    </source>
</evidence>
<comment type="caution">
    <text evidence="11">The sequence shown here is derived from an EMBL/GenBank/DDBJ whole genome shotgun (WGS) entry which is preliminary data.</text>
</comment>
<dbReference type="InterPro" id="IPR009006">
    <property type="entry name" value="Ala_racemase/Decarboxylase_C"/>
</dbReference>
<evidence type="ECO:0000256" key="8">
    <source>
        <dbReference type="SAM" id="MobiDB-lite"/>
    </source>
</evidence>
<dbReference type="Pfam" id="PF02784">
    <property type="entry name" value="Orn_Arg_deC_N"/>
    <property type="match status" value="1"/>
</dbReference>
<dbReference type="SUPFAM" id="SSF50621">
    <property type="entry name" value="Alanine racemase C-terminal domain-like"/>
    <property type="match status" value="1"/>
</dbReference>
<feature type="domain" description="Orn/DAP/Arg decarboxylase 2 C-terminal" evidence="9">
    <location>
        <begin position="275"/>
        <end position="362"/>
    </location>
</feature>
<dbReference type="PANTHER" id="PTHR43727">
    <property type="entry name" value="DIAMINOPIMELATE DECARBOXYLASE"/>
    <property type="match status" value="1"/>
</dbReference>
<dbReference type="AlphaFoldDB" id="A0A5R8YVQ4"/>
<dbReference type="InterPro" id="IPR022653">
    <property type="entry name" value="De-COase2_pyr-phos_BS"/>
</dbReference>
<gene>
    <name evidence="11" type="ORF">FED44_21910</name>
</gene>
<keyword evidence="4" id="KW-0457">Lysine biosynthesis</keyword>
<protein>
    <submittedName>
        <fullName evidence="11">Diaminopimelate decarboxylase</fullName>
    </submittedName>
</protein>
<proteinExistence type="inferred from homology"/>
<evidence type="ECO:0000313" key="11">
    <source>
        <dbReference type="EMBL" id="TLP57067.1"/>
    </source>
</evidence>
<evidence type="ECO:0000256" key="7">
    <source>
        <dbReference type="RuleBase" id="RU003737"/>
    </source>
</evidence>
<keyword evidence="12" id="KW-1185">Reference proteome</keyword>
<comment type="cofactor">
    <cofactor evidence="1 6">
        <name>pyridoxal 5'-phosphate</name>
        <dbReference type="ChEBI" id="CHEBI:597326"/>
    </cofactor>
</comment>
<dbReference type="Gene3D" id="2.40.37.10">
    <property type="entry name" value="Lyase, Ornithine Decarboxylase, Chain A, domain 1"/>
    <property type="match status" value="1"/>
</dbReference>
<feature type="modified residue" description="N6-(pyridoxal phosphate)lysine" evidence="6">
    <location>
        <position position="57"/>
    </location>
</feature>
<keyword evidence="3 6" id="KW-0663">Pyridoxal phosphate</keyword>
<dbReference type="CDD" id="cd06828">
    <property type="entry name" value="PLPDE_III_DapDC"/>
    <property type="match status" value="1"/>
</dbReference>
<evidence type="ECO:0000256" key="6">
    <source>
        <dbReference type="PIRSR" id="PIRSR600183-50"/>
    </source>
</evidence>
<dbReference type="EMBL" id="VANP01000008">
    <property type="protein sequence ID" value="TLP57067.1"/>
    <property type="molecule type" value="Genomic_DNA"/>
</dbReference>
<keyword evidence="4" id="KW-0028">Amino-acid biosynthesis</keyword>
<evidence type="ECO:0000256" key="3">
    <source>
        <dbReference type="ARBA" id="ARBA00022898"/>
    </source>
</evidence>
<keyword evidence="2" id="KW-0210">Decarboxylase</keyword>
<dbReference type="PANTHER" id="PTHR43727:SF2">
    <property type="entry name" value="GROUP IV DECARBOXYLASE"/>
    <property type="match status" value="1"/>
</dbReference>
<evidence type="ECO:0000259" key="10">
    <source>
        <dbReference type="Pfam" id="PF02784"/>
    </source>
</evidence>
<dbReference type="InterPro" id="IPR002986">
    <property type="entry name" value="DAP_deCOOHase_LysA"/>
</dbReference>
<dbReference type="PRINTS" id="PR01181">
    <property type="entry name" value="DAPDCRBXLASE"/>
</dbReference>
<dbReference type="Proteomes" id="UP000309033">
    <property type="component" value="Unassembled WGS sequence"/>
</dbReference>
<feature type="domain" description="Orn/DAP/Arg decarboxylase 2 N-terminal" evidence="10">
    <location>
        <begin position="34"/>
        <end position="273"/>
    </location>
</feature>
<dbReference type="SUPFAM" id="SSF51419">
    <property type="entry name" value="PLP-binding barrel"/>
    <property type="match status" value="1"/>
</dbReference>
<evidence type="ECO:0000256" key="2">
    <source>
        <dbReference type="ARBA" id="ARBA00022793"/>
    </source>
</evidence>
<dbReference type="Gene3D" id="3.20.20.10">
    <property type="entry name" value="Alanine racemase"/>
    <property type="match status" value="1"/>
</dbReference>